<feature type="repeat" description="RCC1" evidence="5">
    <location>
        <begin position="46"/>
        <end position="96"/>
    </location>
</feature>
<dbReference type="Bgee" id="ENSGACG00000008263">
    <property type="expression patterns" value="Expressed in intestinal epithelial cell and 8 other cell types or tissues"/>
</dbReference>
<feature type="repeat" description="RCC1" evidence="5">
    <location>
        <begin position="153"/>
        <end position="205"/>
    </location>
</feature>
<protein>
    <recommendedName>
        <fullName evidence="6">HECT domain-containing protein</fullName>
    </recommendedName>
</protein>
<feature type="repeat" description="RCC1" evidence="5">
    <location>
        <begin position="311"/>
        <end position="370"/>
    </location>
</feature>
<keyword evidence="2" id="KW-0677">Repeat</keyword>
<dbReference type="FunFam" id="3.30.2410.10:FF:000003">
    <property type="entry name" value="probable E3 ubiquitin-protein ligase HERC4 isoform X1"/>
    <property type="match status" value="1"/>
</dbReference>
<dbReference type="Gene3D" id="3.90.1750.10">
    <property type="entry name" value="Hect, E3 ligase catalytic domains"/>
    <property type="match status" value="1"/>
</dbReference>
<dbReference type="PANTHER" id="PTHR45622">
    <property type="entry name" value="UBIQUITIN-PROTEIN LIGASE E3A-RELATED"/>
    <property type="match status" value="1"/>
</dbReference>
<dbReference type="PANTHER" id="PTHR45622:SF11">
    <property type="entry name" value="E3 UBIQUITIN-PROTEIN LIGASE HERC6-RELATED"/>
    <property type="match status" value="1"/>
</dbReference>
<dbReference type="STRING" id="69293.ENSGACP00000010945"/>
<dbReference type="InterPro" id="IPR058923">
    <property type="entry name" value="RCC1-like_dom"/>
</dbReference>
<dbReference type="Ensembl" id="ENSGACT00000010968.1">
    <property type="protein sequence ID" value="ENSGACP00000010945.1"/>
    <property type="gene ID" value="ENSGACG00000008263.1"/>
</dbReference>
<dbReference type="InterPro" id="IPR000408">
    <property type="entry name" value="Reg_chr_condens"/>
</dbReference>
<dbReference type="PROSITE" id="PS50012">
    <property type="entry name" value="RCC1_3"/>
    <property type="match status" value="7"/>
</dbReference>
<evidence type="ECO:0000256" key="1">
    <source>
        <dbReference type="ARBA" id="ARBA00022679"/>
    </source>
</evidence>
<dbReference type="SUPFAM" id="SSF50985">
    <property type="entry name" value="RCC1/BLIP-II"/>
    <property type="match status" value="1"/>
</dbReference>
<dbReference type="GO" id="GO:0005737">
    <property type="term" value="C:cytoplasm"/>
    <property type="evidence" value="ECO:0007669"/>
    <property type="project" value="TreeGrafter"/>
</dbReference>
<feature type="repeat" description="RCC1" evidence="5">
    <location>
        <begin position="260"/>
        <end position="310"/>
    </location>
</feature>
<feature type="repeat" description="RCC1" evidence="5">
    <location>
        <begin position="1"/>
        <end position="45"/>
    </location>
</feature>
<feature type="domain" description="HECT" evidence="6">
    <location>
        <begin position="725"/>
        <end position="1023"/>
    </location>
</feature>
<dbReference type="Pfam" id="PF00632">
    <property type="entry name" value="HECT"/>
    <property type="match status" value="1"/>
</dbReference>
<dbReference type="OMA" id="KHKAYLM"/>
<evidence type="ECO:0000256" key="3">
    <source>
        <dbReference type="ARBA" id="ARBA00022786"/>
    </source>
</evidence>
<dbReference type="SUPFAM" id="SSF56204">
    <property type="entry name" value="Hect, E3 ligase catalytic domain"/>
    <property type="match status" value="1"/>
</dbReference>
<dbReference type="Gene3D" id="3.30.2410.10">
    <property type="entry name" value="Hect, E3 ligase catalytic domain"/>
    <property type="match status" value="1"/>
</dbReference>
<feature type="repeat" description="RCC1" evidence="5">
    <location>
        <begin position="97"/>
        <end position="152"/>
    </location>
</feature>
<dbReference type="GO" id="GO:0006511">
    <property type="term" value="P:ubiquitin-dependent protein catabolic process"/>
    <property type="evidence" value="ECO:0007669"/>
    <property type="project" value="TreeGrafter"/>
</dbReference>
<dbReference type="GO" id="GO:0016567">
    <property type="term" value="P:protein ubiquitination"/>
    <property type="evidence" value="ECO:0007669"/>
    <property type="project" value="TreeGrafter"/>
</dbReference>
<feature type="repeat" description="RCC1" evidence="5">
    <location>
        <begin position="206"/>
        <end position="259"/>
    </location>
</feature>
<proteinExistence type="predicted"/>
<dbReference type="InterPro" id="IPR009091">
    <property type="entry name" value="RCC1/BLIP-II"/>
</dbReference>
<feature type="active site" description="Glycyl thioester intermediate" evidence="4">
    <location>
        <position position="991"/>
    </location>
</feature>
<dbReference type="InParanoid" id="G3P022"/>
<dbReference type="eggNOG" id="KOG0941">
    <property type="taxonomic scope" value="Eukaryota"/>
</dbReference>
<dbReference type="InterPro" id="IPR051709">
    <property type="entry name" value="Ub-ligase/GTPase-reg"/>
</dbReference>
<keyword evidence="3 4" id="KW-0833">Ubl conjugation pathway</keyword>
<dbReference type="CDD" id="cd00078">
    <property type="entry name" value="HECTc"/>
    <property type="match status" value="1"/>
</dbReference>
<organism evidence="7">
    <name type="scientific">Gasterosteus aculeatus</name>
    <name type="common">Three-spined stickleback</name>
    <dbReference type="NCBI Taxonomy" id="69293"/>
    <lineage>
        <taxon>Eukaryota</taxon>
        <taxon>Metazoa</taxon>
        <taxon>Chordata</taxon>
        <taxon>Craniata</taxon>
        <taxon>Vertebrata</taxon>
        <taxon>Euteleostomi</taxon>
        <taxon>Actinopterygii</taxon>
        <taxon>Neopterygii</taxon>
        <taxon>Teleostei</taxon>
        <taxon>Neoteleostei</taxon>
        <taxon>Acanthomorphata</taxon>
        <taxon>Eupercaria</taxon>
        <taxon>Perciformes</taxon>
        <taxon>Cottioidei</taxon>
        <taxon>Gasterosteales</taxon>
        <taxon>Gasterosteidae</taxon>
        <taxon>Gasterosteus</taxon>
    </lineage>
</organism>
<dbReference type="PROSITE" id="PS00626">
    <property type="entry name" value="RCC1_2"/>
    <property type="match status" value="3"/>
</dbReference>
<dbReference type="GO" id="GO:0061630">
    <property type="term" value="F:ubiquitin protein ligase activity"/>
    <property type="evidence" value="ECO:0007669"/>
    <property type="project" value="TreeGrafter"/>
</dbReference>
<dbReference type="PROSITE" id="PS50237">
    <property type="entry name" value="HECT"/>
    <property type="match status" value="1"/>
</dbReference>
<name>G3P022_GASAC</name>
<dbReference type="Pfam" id="PF25390">
    <property type="entry name" value="WD40_RLD"/>
    <property type="match status" value="1"/>
</dbReference>
<dbReference type="AlphaFoldDB" id="G3P022"/>
<dbReference type="InterPro" id="IPR035983">
    <property type="entry name" value="Hect_E3_ubiquitin_ligase"/>
</dbReference>
<accession>G3P022</accession>
<sequence length="1031" mass="114696">LLCWGDSASGQFGPRDALSPASWTVPGVITQICCGDQCTLFLTGNGGVLSCGHNSRGQLGRKTANKKVKNIKTIETSCVYDVSACGQDHCLAVCASGQVFSWGAGDGGKRGVSPNLLCNKLRSTCSRVTMPLPIPVIQVACGSSHSLALTKGGDVFSWGLNSHGQLGLGKEVPLQLVPDLVCALVGVAVTQISAGASHTLFLTLPGLVYCCGANQSGQLGLNRVDEKGRFNICMVPALRPLGVSFISCGEAHSAVLTQEGEVFTFGEGSCGQLGHDSSADEVTPRLVDRLDGSASQISCGRRHTLVLGTSGQLWAFGNGSKGQMGTGRPEDSLTPTLVQLPWTTDSAAAVPTADLQISAGWNTNFTFTLPTQNKYTRIWSVDRGQITGRLDEAKLQKWLLMRHGNAEAKREISSMFLTSSSLVASFTKSAVSGPPSAADVLSVDLDAAARAFDLLLATPWIKQHVMQVQFNYLLELLFASRTALKSPEILLVLLTCRLFQEDSSVMTVVLPLAIIIADLQEKTLEILRRKWSSLKPATLMRHIVVFRKALAFMLRNGLLATHNPGVKYLLEVLKLLYKANKTGKSYKVPLSTFYVDEICTNVNAFQDVPLWTQFKTEDDDDNRPAIFCRYPFLLPLVYKAAAFNIFASIVKVHYVMENRPFEIINSTNSNQHNMAFIFFLILTLRRTHLVEDTFRQLAAADHCAFKRELLVLFADDRKLMNVNKRDFFLHVFEDLTAPESDMIMYNESNTLAWFPPKPKVEEKTYFLFGVLCGLALYNHNIIHMPFPLVLFKKLLKVKPSLDDMKEFEPVMAESWRCMLDYTPDEVEAMELPFAMPWGGEDVELDPTEPGKLVTGTNKREFVDACINYAFNKSVEGVFEAFKKGFFKVCDIDVVEFFQPEELQSVTVGQENYDWEVLKQNTVYEGEYHDLHPTIVTFWEVFEDLTAEEKKKFLLFVTGCDRVPFLGMESIKMRVAVLPNSSEIHLPESLTCHCLLLLPMYQRYPVERTMKTRLLRAINHNRGFWKNVDTTE</sequence>
<evidence type="ECO:0000256" key="5">
    <source>
        <dbReference type="PROSITE-ProRule" id="PRU00235"/>
    </source>
</evidence>
<dbReference type="Gene3D" id="2.130.10.30">
    <property type="entry name" value="Regulator of chromosome condensation 1/beta-lactamase-inhibitor protein II"/>
    <property type="match status" value="2"/>
</dbReference>
<dbReference type="SMART" id="SM00119">
    <property type="entry name" value="HECTc"/>
    <property type="match status" value="1"/>
</dbReference>
<evidence type="ECO:0000256" key="2">
    <source>
        <dbReference type="ARBA" id="ARBA00022737"/>
    </source>
</evidence>
<dbReference type="PRINTS" id="PR00633">
    <property type="entry name" value="RCCNDNSATION"/>
</dbReference>
<evidence type="ECO:0000313" key="7">
    <source>
        <dbReference type="Ensembl" id="ENSGACP00000010945.1"/>
    </source>
</evidence>
<dbReference type="InterPro" id="IPR000569">
    <property type="entry name" value="HECT_dom"/>
</dbReference>
<evidence type="ECO:0000256" key="4">
    <source>
        <dbReference type="PROSITE-ProRule" id="PRU00104"/>
    </source>
</evidence>
<evidence type="ECO:0000259" key="6">
    <source>
        <dbReference type="PROSITE" id="PS50237"/>
    </source>
</evidence>
<dbReference type="Gene3D" id="3.30.2160.10">
    <property type="entry name" value="Hect, E3 ligase catalytic domain"/>
    <property type="match status" value="1"/>
</dbReference>
<reference evidence="7" key="1">
    <citation type="submission" date="2006-01" db="EMBL/GenBank/DDBJ databases">
        <authorList>
            <person name="Lindblad-Toh K."/>
            <person name="Mauceli E."/>
            <person name="Grabherr M."/>
            <person name="Chang J.L."/>
            <person name="Lander E.S."/>
        </authorList>
    </citation>
    <scope>NUCLEOTIDE SEQUENCE [LARGE SCALE GENOMIC DNA]</scope>
</reference>
<reference evidence="7" key="2">
    <citation type="submission" date="2024-04" db="UniProtKB">
        <authorList>
            <consortium name="Ensembl"/>
        </authorList>
    </citation>
    <scope>IDENTIFICATION</scope>
</reference>
<keyword evidence="1" id="KW-0808">Transferase</keyword>